<keyword evidence="2" id="KW-1133">Transmembrane helix</keyword>
<name>A0AAD4MIG2_9BILA</name>
<reference evidence="3" key="1">
    <citation type="submission" date="2022-01" db="EMBL/GenBank/DDBJ databases">
        <title>Genome Sequence Resource for Two Populations of Ditylenchus destructor, the Migratory Endoparasitic Phytonematode.</title>
        <authorList>
            <person name="Zhang H."/>
            <person name="Lin R."/>
            <person name="Xie B."/>
        </authorList>
    </citation>
    <scope>NUCLEOTIDE SEQUENCE</scope>
    <source>
        <strain evidence="3">BazhouSP</strain>
    </source>
</reference>
<keyword evidence="2" id="KW-0472">Membrane</keyword>
<accession>A0AAD4MIG2</accession>
<feature type="region of interest" description="Disordered" evidence="1">
    <location>
        <begin position="193"/>
        <end position="273"/>
    </location>
</feature>
<evidence type="ECO:0000256" key="1">
    <source>
        <dbReference type="SAM" id="MobiDB-lite"/>
    </source>
</evidence>
<sequence>MLLDYVLTAYIGLGTVYEEPLCEEAGGLCRHHRYCAHGARKEKGLCGGQSSLVQCCIPWQEEECRRIKGQCTFELLCDGYAVRGKYCPEQPSDVFDASRCCVTPEQFEQLNVPIHLLSKFSLRRHNFTKNLTTEYFPTARGNWWYIITTLVLVFFSGSLFFLAVQFLFKHIRKVIRRKDSFYEYPRKRAVRYLPDQPPPVHPHLSVEASKRSDETRPFIANNSQNPGTTEPAIEQKTNRETIYGEGSHNTGSSSGYFTNALPASGAKSKSEEE</sequence>
<evidence type="ECO:0000313" key="4">
    <source>
        <dbReference type="Proteomes" id="UP001201812"/>
    </source>
</evidence>
<dbReference type="EMBL" id="JAKKPZ010000339">
    <property type="protein sequence ID" value="KAI1696248.1"/>
    <property type="molecule type" value="Genomic_DNA"/>
</dbReference>
<dbReference type="AlphaFoldDB" id="A0AAD4MIG2"/>
<keyword evidence="4" id="KW-1185">Reference proteome</keyword>
<comment type="caution">
    <text evidence="3">The sequence shown here is derived from an EMBL/GenBank/DDBJ whole genome shotgun (WGS) entry which is preliminary data.</text>
</comment>
<evidence type="ECO:0000313" key="3">
    <source>
        <dbReference type="EMBL" id="KAI1696248.1"/>
    </source>
</evidence>
<dbReference type="Proteomes" id="UP001201812">
    <property type="component" value="Unassembled WGS sequence"/>
</dbReference>
<protein>
    <submittedName>
        <fullName evidence="3">Uncharacterized protein</fullName>
    </submittedName>
</protein>
<evidence type="ECO:0000256" key="2">
    <source>
        <dbReference type="SAM" id="Phobius"/>
    </source>
</evidence>
<gene>
    <name evidence="3" type="ORF">DdX_19141</name>
</gene>
<keyword evidence="2" id="KW-0812">Transmembrane</keyword>
<organism evidence="3 4">
    <name type="scientific">Ditylenchus destructor</name>
    <dbReference type="NCBI Taxonomy" id="166010"/>
    <lineage>
        <taxon>Eukaryota</taxon>
        <taxon>Metazoa</taxon>
        <taxon>Ecdysozoa</taxon>
        <taxon>Nematoda</taxon>
        <taxon>Chromadorea</taxon>
        <taxon>Rhabditida</taxon>
        <taxon>Tylenchina</taxon>
        <taxon>Tylenchomorpha</taxon>
        <taxon>Sphaerularioidea</taxon>
        <taxon>Anguinidae</taxon>
        <taxon>Anguininae</taxon>
        <taxon>Ditylenchus</taxon>
    </lineage>
</organism>
<feature type="compositionally biased region" description="Polar residues" evidence="1">
    <location>
        <begin position="247"/>
        <end position="257"/>
    </location>
</feature>
<proteinExistence type="predicted"/>
<feature type="transmembrane region" description="Helical" evidence="2">
    <location>
        <begin position="143"/>
        <end position="168"/>
    </location>
</feature>